<organism evidence="2 3">
    <name type="scientific">Rhodonia placenta</name>
    <dbReference type="NCBI Taxonomy" id="104341"/>
    <lineage>
        <taxon>Eukaryota</taxon>
        <taxon>Fungi</taxon>
        <taxon>Dikarya</taxon>
        <taxon>Basidiomycota</taxon>
        <taxon>Agaricomycotina</taxon>
        <taxon>Agaricomycetes</taxon>
        <taxon>Polyporales</taxon>
        <taxon>Adustoporiaceae</taxon>
        <taxon>Rhodonia</taxon>
    </lineage>
</organism>
<evidence type="ECO:0000313" key="2">
    <source>
        <dbReference type="EMBL" id="KAF9815107.1"/>
    </source>
</evidence>
<evidence type="ECO:0000313" key="3">
    <source>
        <dbReference type="Proteomes" id="UP000639403"/>
    </source>
</evidence>
<feature type="region of interest" description="Disordered" evidence="1">
    <location>
        <begin position="1"/>
        <end position="58"/>
    </location>
</feature>
<proteinExistence type="predicted"/>
<protein>
    <submittedName>
        <fullName evidence="2">Uncharacterized protein</fullName>
    </submittedName>
</protein>
<reference evidence="2" key="2">
    <citation type="journal article" name="Front. Microbiol.">
        <title>Degradative Capacity of Two Strains of Rhodonia placenta: From Phenotype to Genotype.</title>
        <authorList>
            <person name="Kolle M."/>
            <person name="Horta M.A.C."/>
            <person name="Nowrousian M."/>
            <person name="Ohm R.A."/>
            <person name="Benz J.P."/>
            <person name="Pilgard A."/>
        </authorList>
    </citation>
    <scope>NUCLEOTIDE SEQUENCE</scope>
    <source>
        <strain evidence="2">FPRL280</strain>
    </source>
</reference>
<feature type="compositionally biased region" description="Basic and acidic residues" evidence="1">
    <location>
        <begin position="263"/>
        <end position="274"/>
    </location>
</feature>
<accession>A0A8H7P3I6</accession>
<feature type="compositionally biased region" description="Basic and acidic residues" evidence="1">
    <location>
        <begin position="1"/>
        <end position="10"/>
    </location>
</feature>
<feature type="compositionally biased region" description="Polar residues" evidence="1">
    <location>
        <begin position="11"/>
        <end position="27"/>
    </location>
</feature>
<name>A0A8H7P3I6_9APHY</name>
<gene>
    <name evidence="2" type="ORF">IEO21_04804</name>
</gene>
<dbReference type="Proteomes" id="UP000639403">
    <property type="component" value="Unassembled WGS sequence"/>
</dbReference>
<sequence>MPAPSNHDDGYTTTTSRFLSAGSTSAPRRSPSRQSLSINSRRSSASLRGSSLSQALDDDAANGRHSLAHELAVALMPEPSAGSKLLAEEFGIEYDEGAEGIDETPERDVVADAPGAVLADELDPDAPVVPEHDSPIDLHADPSVDPVFSSPAPPPKPRKQPEQDPMIILARDLEYTEKFLSQLRRLDLDHGASASQSTLEKLASDVIRRIDDSARDREGQVRELLEYEREFRKIAGEVGGNDALGQLEALEDFIGESSSESGASKDLDSIHEESLSGSTLANEWDADPDRERLGDEEDEEYDSAYSPTPVKSTFPPPPPINGPATPATTISHLAYLRTFTSSAVASLAVVSEHTQVNTAATTEAGRKIRALKNKLGGWRTEWDSAERSRLKIERWEAGIDLDGPSSPSPTQRLHSRRLDGRKLVQEQLQAFEQALNEANLKTQAIMAGAS</sequence>
<feature type="compositionally biased region" description="Low complexity" evidence="1">
    <location>
        <begin position="32"/>
        <end position="55"/>
    </location>
</feature>
<dbReference type="AlphaFoldDB" id="A0A8H7P3I6"/>
<reference evidence="2" key="1">
    <citation type="submission" date="2020-11" db="EMBL/GenBank/DDBJ databases">
        <authorList>
            <person name="Koelle M."/>
            <person name="Horta M.A.C."/>
            <person name="Nowrousian M."/>
            <person name="Ohm R.A."/>
            <person name="Benz P."/>
            <person name="Pilgard A."/>
        </authorList>
    </citation>
    <scope>NUCLEOTIDE SEQUENCE</scope>
    <source>
        <strain evidence="2">FPRL280</strain>
    </source>
</reference>
<feature type="region of interest" description="Disordered" evidence="1">
    <location>
        <begin position="123"/>
        <end position="164"/>
    </location>
</feature>
<dbReference type="EMBL" id="JADOXO010000076">
    <property type="protein sequence ID" value="KAF9815107.1"/>
    <property type="molecule type" value="Genomic_DNA"/>
</dbReference>
<comment type="caution">
    <text evidence="2">The sequence shown here is derived from an EMBL/GenBank/DDBJ whole genome shotgun (WGS) entry which is preliminary data.</text>
</comment>
<feature type="region of interest" description="Disordered" evidence="1">
    <location>
        <begin position="256"/>
        <end position="316"/>
    </location>
</feature>
<feature type="compositionally biased region" description="Basic and acidic residues" evidence="1">
    <location>
        <begin position="130"/>
        <end position="142"/>
    </location>
</feature>
<evidence type="ECO:0000256" key="1">
    <source>
        <dbReference type="SAM" id="MobiDB-lite"/>
    </source>
</evidence>